<accession>A0A067KDC9</accession>
<evidence type="ECO:0000256" key="16">
    <source>
        <dbReference type="ARBA" id="ARBA00023775"/>
    </source>
</evidence>
<keyword evidence="3" id="KW-0150">Chloroplast</keyword>
<dbReference type="EMBL" id="KK914699">
    <property type="protein sequence ID" value="KDP30230.1"/>
    <property type="molecule type" value="Genomic_DNA"/>
</dbReference>
<evidence type="ECO:0000313" key="19">
    <source>
        <dbReference type="EMBL" id="KDP30230.1"/>
    </source>
</evidence>
<dbReference type="NCBIfam" id="TIGR00993">
    <property type="entry name" value="3a0901s04IAP86"/>
    <property type="match status" value="1"/>
</dbReference>
<dbReference type="OrthoDB" id="8954335at2759"/>
<dbReference type="SUPFAM" id="SSF52540">
    <property type="entry name" value="P-loop containing nucleoside triphosphate hydrolases"/>
    <property type="match status" value="1"/>
</dbReference>
<dbReference type="Proteomes" id="UP000027138">
    <property type="component" value="Unassembled WGS sequence"/>
</dbReference>
<dbReference type="GO" id="GO:0015031">
    <property type="term" value="P:protein transport"/>
    <property type="evidence" value="ECO:0007669"/>
    <property type="project" value="UniProtKB-KW"/>
</dbReference>
<dbReference type="GO" id="GO:0003924">
    <property type="term" value="F:GTPase activity"/>
    <property type="evidence" value="ECO:0007669"/>
    <property type="project" value="InterPro"/>
</dbReference>
<evidence type="ECO:0000259" key="18">
    <source>
        <dbReference type="PROSITE" id="PS51720"/>
    </source>
</evidence>
<organism evidence="19 20">
    <name type="scientific">Jatropha curcas</name>
    <name type="common">Barbados nut</name>
    <dbReference type="NCBI Taxonomy" id="180498"/>
    <lineage>
        <taxon>Eukaryota</taxon>
        <taxon>Viridiplantae</taxon>
        <taxon>Streptophyta</taxon>
        <taxon>Embryophyta</taxon>
        <taxon>Tracheophyta</taxon>
        <taxon>Spermatophyta</taxon>
        <taxon>Magnoliopsida</taxon>
        <taxon>eudicotyledons</taxon>
        <taxon>Gunneridae</taxon>
        <taxon>Pentapetalae</taxon>
        <taxon>rosids</taxon>
        <taxon>fabids</taxon>
        <taxon>Malpighiales</taxon>
        <taxon>Euphorbiaceae</taxon>
        <taxon>Crotonoideae</taxon>
        <taxon>Jatropheae</taxon>
        <taxon>Jatropha</taxon>
    </lineage>
</organism>
<keyword evidence="2" id="KW-0813">Transport</keyword>
<dbReference type="InterPro" id="IPR005690">
    <property type="entry name" value="Toc86_159"/>
</dbReference>
<keyword evidence="13" id="KW-0342">GTP-binding</keyword>
<gene>
    <name evidence="19" type="ORF">JCGZ_17012</name>
</gene>
<evidence type="ECO:0000256" key="6">
    <source>
        <dbReference type="ARBA" id="ARBA00022723"/>
    </source>
</evidence>
<dbReference type="Pfam" id="PF04548">
    <property type="entry name" value="AIG1"/>
    <property type="match status" value="1"/>
</dbReference>
<keyword evidence="6" id="KW-0479">Metal-binding</keyword>
<keyword evidence="14" id="KW-0472">Membrane</keyword>
<evidence type="ECO:0000313" key="20">
    <source>
        <dbReference type="Proteomes" id="UP000027138"/>
    </source>
</evidence>
<dbReference type="Gene3D" id="3.40.50.300">
    <property type="entry name" value="P-loop containing nucleotide triphosphate hydrolases"/>
    <property type="match status" value="1"/>
</dbReference>
<dbReference type="InterPro" id="IPR027417">
    <property type="entry name" value="P-loop_NTPase"/>
</dbReference>
<keyword evidence="7" id="KW-0547">Nucleotide-binding</keyword>
<keyword evidence="5" id="KW-0812">Transmembrane</keyword>
<dbReference type="KEGG" id="jcu:105641269"/>
<evidence type="ECO:0000256" key="3">
    <source>
        <dbReference type="ARBA" id="ARBA00022528"/>
    </source>
</evidence>
<keyword evidence="10" id="KW-0460">Magnesium</keyword>
<keyword evidence="20" id="KW-1185">Reference proteome</keyword>
<comment type="cofactor">
    <cofactor evidence="1">
        <name>Mg(2+)</name>
        <dbReference type="ChEBI" id="CHEBI:18420"/>
    </cofactor>
</comment>
<keyword evidence="9" id="KW-1002">Plastid outer membrane</keyword>
<feature type="domain" description="AIG1-type G" evidence="18">
    <location>
        <begin position="160"/>
        <end position="391"/>
    </location>
</feature>
<evidence type="ECO:0000256" key="12">
    <source>
        <dbReference type="ARBA" id="ARBA00022989"/>
    </source>
</evidence>
<proteinExistence type="inferred from homology"/>
<evidence type="ECO:0000256" key="2">
    <source>
        <dbReference type="ARBA" id="ARBA00022448"/>
    </source>
</evidence>
<feature type="region of interest" description="Disordered" evidence="17">
    <location>
        <begin position="31"/>
        <end position="93"/>
    </location>
</feature>
<comment type="similarity">
    <text evidence="16">Belongs to the TRAFAC class TrmE-Era-EngA-EngB-Septin-like GTPase superfamily. AIG1/Toc34/Toc159-like paraseptin GTPase family. TOC159 subfamily.</text>
</comment>
<keyword evidence="11" id="KW-0653">Protein transport</keyword>
<dbReference type="Pfam" id="PF11886">
    <property type="entry name" value="TOC159_MAD"/>
    <property type="match status" value="1"/>
</dbReference>
<evidence type="ECO:0000256" key="8">
    <source>
        <dbReference type="ARBA" id="ARBA00022801"/>
    </source>
</evidence>
<keyword evidence="4" id="KW-0934">Plastid</keyword>
<dbReference type="InterPro" id="IPR006703">
    <property type="entry name" value="G_AIG1"/>
</dbReference>
<dbReference type="InterPro" id="IPR024283">
    <property type="entry name" value="TOC159_MAD"/>
</dbReference>
<dbReference type="STRING" id="180498.A0A067KDC9"/>
<feature type="compositionally biased region" description="Polar residues" evidence="17">
    <location>
        <begin position="56"/>
        <end position="84"/>
    </location>
</feature>
<dbReference type="PANTHER" id="PTHR10903:SF68">
    <property type="entry name" value="TRANSLOCASE OF CHLOROPLAST 90, CHLOROPLASTIC"/>
    <property type="match status" value="1"/>
</dbReference>
<evidence type="ECO:0000256" key="7">
    <source>
        <dbReference type="ARBA" id="ARBA00022741"/>
    </source>
</evidence>
<protein>
    <recommendedName>
        <fullName evidence="18">AIG1-type G domain-containing protein</fullName>
    </recommendedName>
</protein>
<comment type="subcellular location">
    <subcellularLocation>
        <location evidence="15">Plastid</location>
        <location evidence="15">Chloroplast outer membrane</location>
        <topology evidence="15">Single-pass membrane protein</topology>
    </subcellularLocation>
</comment>
<name>A0A067KDC9_JATCU</name>
<dbReference type="InterPro" id="IPR045058">
    <property type="entry name" value="GIMA/IAN/Toc"/>
</dbReference>
<evidence type="ECO:0000256" key="10">
    <source>
        <dbReference type="ARBA" id="ARBA00022842"/>
    </source>
</evidence>
<evidence type="ECO:0000256" key="1">
    <source>
        <dbReference type="ARBA" id="ARBA00001946"/>
    </source>
</evidence>
<evidence type="ECO:0000256" key="14">
    <source>
        <dbReference type="ARBA" id="ARBA00023136"/>
    </source>
</evidence>
<keyword evidence="8" id="KW-0378">Hydrolase</keyword>
<feature type="region of interest" description="Disordered" evidence="17">
    <location>
        <begin position="482"/>
        <end position="501"/>
    </location>
</feature>
<dbReference type="GO" id="GO:0009707">
    <property type="term" value="C:chloroplast outer membrane"/>
    <property type="evidence" value="ECO:0007669"/>
    <property type="project" value="UniProtKB-SubCell"/>
</dbReference>
<evidence type="ECO:0000256" key="5">
    <source>
        <dbReference type="ARBA" id="ARBA00022692"/>
    </source>
</evidence>
<evidence type="ECO:0000256" key="4">
    <source>
        <dbReference type="ARBA" id="ARBA00022640"/>
    </source>
</evidence>
<dbReference type="AlphaFoldDB" id="A0A067KDC9"/>
<evidence type="ECO:0000256" key="11">
    <source>
        <dbReference type="ARBA" id="ARBA00022927"/>
    </source>
</evidence>
<dbReference type="PANTHER" id="PTHR10903">
    <property type="entry name" value="GTPASE, IMAP FAMILY MEMBER-RELATED"/>
    <property type="match status" value="1"/>
</dbReference>
<evidence type="ECO:0000256" key="13">
    <source>
        <dbReference type="ARBA" id="ARBA00023134"/>
    </source>
</evidence>
<keyword evidence="12" id="KW-1133">Transmembrane helix</keyword>
<evidence type="ECO:0000256" key="9">
    <source>
        <dbReference type="ARBA" id="ARBA00022805"/>
    </source>
</evidence>
<evidence type="ECO:0000256" key="15">
    <source>
        <dbReference type="ARBA" id="ARBA00023766"/>
    </source>
</evidence>
<reference evidence="19 20" key="1">
    <citation type="journal article" date="2014" name="PLoS ONE">
        <title>Global Analysis of Gene Expression Profiles in Physic Nut (Jatropha curcas L.) Seedlings Exposed to Salt Stress.</title>
        <authorList>
            <person name="Zhang L."/>
            <person name="Zhang C."/>
            <person name="Wu P."/>
            <person name="Chen Y."/>
            <person name="Li M."/>
            <person name="Jiang H."/>
            <person name="Wu G."/>
        </authorList>
    </citation>
    <scope>NUCLEOTIDE SEQUENCE [LARGE SCALE GENOMIC DNA]</scope>
    <source>
        <strain evidence="20">cv. GZQX0401</strain>
        <tissue evidence="19">Young leaves</tissue>
    </source>
</reference>
<evidence type="ECO:0000256" key="17">
    <source>
        <dbReference type="SAM" id="MobiDB-lite"/>
    </source>
</evidence>
<dbReference type="PROSITE" id="PS51720">
    <property type="entry name" value="G_AIG1"/>
    <property type="match status" value="1"/>
</dbReference>
<sequence length="787" mass="88249">MKSIRDWAFTQLLSKSLASSRPLLGTGSFFSDGPVDEDSNDQALMACSEVAPQPPDTSYSANDTQENGPHPSSRQVYQHSNTSNHDSELEKRDPLAKIDGLQIKFFRLLQRLGQSHDNLVVAKVLYRMHLAATIRAGISDLKRARKVAAEQEATDIPKLDFSVRILVLGKTGVGKSATINSVFDQTKTTTDAFEPATNCIQEISGMINGIRVTFIDTPGFLPSSTGNVRRNRKIMLSVRKFIRKSPPDIVLFFERLDLINMGYSDFPLLKLMTDIFGNAIWFNTILVMTHASSTLPDGPSGYLVNYENYVSKCTDLMQYFIHQAVSDTKLENPVLLVENHPQCKRNIMGETVLPNGQAWKSQFLLFCICTKILSDANTLLEFQNSIELGSSHSNRVPSLPHLLSSFLQHHSQNEADHEIDEILLSDADEEDEYDQLPPIRILTKSQFERLTKSQKRDYLDELDYRETLFLKKQLKEDAARRQRKKKLSEAENVGEDNNYDDQQASPEAVLLPDMAVPPSFDSDCPVHRYRCFATSDQWLVRPVLDHQGWDHDVGFDGINLEMATELKKNMHASITGQMSKDKHNFSIQSESAAAYTDPRARGPTYSVGFDVQSAGKDFIYTVHSNTKLRNLEHNIADCAVSLTSFGDKYYVGAKIEDTIFIGKRLKFVMNAGQMKGPGQVAYGGTLEATFRGRDYPLRNDNISLSMTALSFKKETVLSGGFQSEFRPMPGMRMAVNANINSQKMGKVSLKMSSSEHIEIALIAVFSIFRGLLHGKEAEMRSEEALET</sequence>
<dbReference type="FunFam" id="3.40.50.300:FF:000413">
    <property type="entry name" value="Translocase of chloroplast 120, chloroplastic"/>
    <property type="match status" value="1"/>
</dbReference>
<dbReference type="GO" id="GO:0005525">
    <property type="term" value="F:GTP binding"/>
    <property type="evidence" value="ECO:0007669"/>
    <property type="project" value="UniProtKB-KW"/>
</dbReference>
<dbReference type="GO" id="GO:0046872">
    <property type="term" value="F:metal ion binding"/>
    <property type="evidence" value="ECO:0007669"/>
    <property type="project" value="UniProtKB-KW"/>
</dbReference>
<dbReference type="GO" id="GO:0045036">
    <property type="term" value="P:protein targeting to chloroplast"/>
    <property type="evidence" value="ECO:0007669"/>
    <property type="project" value="InterPro"/>
</dbReference>